<keyword evidence="1" id="KW-0489">Methyltransferase</keyword>
<dbReference type="NCBIfam" id="TIGR04325">
    <property type="entry name" value="MTase_LIC12133"/>
    <property type="match status" value="1"/>
</dbReference>
<protein>
    <submittedName>
        <fullName evidence="1">Methyltransferase, TIGR04325 family</fullName>
        <ecNumber evidence="1">2.1.1.-</ecNumber>
    </submittedName>
</protein>
<dbReference type="GO" id="GO:0008168">
    <property type="term" value="F:methyltransferase activity"/>
    <property type="evidence" value="ECO:0007669"/>
    <property type="project" value="UniProtKB-KW"/>
</dbReference>
<dbReference type="InterPro" id="IPR029063">
    <property type="entry name" value="SAM-dependent_MTases_sf"/>
</dbReference>
<keyword evidence="1" id="KW-0808">Transferase</keyword>
<reference evidence="1 2" key="1">
    <citation type="submission" date="2024-02" db="EMBL/GenBank/DDBJ databases">
        <title>Genome and pathogenicity analysis of Helicobacter mastomyrinus isolated from mice.</title>
        <authorList>
            <person name="Zhu L."/>
        </authorList>
    </citation>
    <scope>NUCLEOTIDE SEQUENCE [LARGE SCALE GENOMIC DNA]</scope>
    <source>
        <strain evidence="1 2">Hm-17</strain>
    </source>
</reference>
<sequence>MKKILKSLLNFCKDIYHYLHFPNAYIAYRGVYTSFEEALECMPKTKGRNKGYIDTPQDILQSWCEMFKKPIALVDTEYPLFFHLDRILAQNPKAKVCDFGGANGRHYFAYTSYNALKPQWEVVELESNVSVGNAMTKELKIENLSFSTNLSPSNILLSSSAFQYVKNIWELLDKFALLSSGGGATHILLTRIPLQSKTHTFITLQNALNQYYLPLYIFNRDEFIGFFTSRGYRLVDEWKDPFDSSMIPFHRDISVYQYSGLCFEKD</sequence>
<evidence type="ECO:0000313" key="2">
    <source>
        <dbReference type="Proteomes" id="UP001434737"/>
    </source>
</evidence>
<accession>A0ABZ3F6X9</accession>
<keyword evidence="2" id="KW-1185">Reference proteome</keyword>
<organism evidence="1 2">
    <name type="scientific">Helicobacter mastomyrinus</name>
    <dbReference type="NCBI Taxonomy" id="287948"/>
    <lineage>
        <taxon>Bacteria</taxon>
        <taxon>Pseudomonadati</taxon>
        <taxon>Campylobacterota</taxon>
        <taxon>Epsilonproteobacteria</taxon>
        <taxon>Campylobacterales</taxon>
        <taxon>Helicobacteraceae</taxon>
        <taxon>Helicobacter</taxon>
    </lineage>
</organism>
<proteinExistence type="predicted"/>
<dbReference type="Proteomes" id="UP001434737">
    <property type="component" value="Chromosome"/>
</dbReference>
<name>A0ABZ3F6X9_9HELI</name>
<dbReference type="SUPFAM" id="SSF53335">
    <property type="entry name" value="S-adenosyl-L-methionine-dependent methyltransferases"/>
    <property type="match status" value="1"/>
</dbReference>
<dbReference type="EC" id="2.1.1.-" evidence="1"/>
<gene>
    <name evidence="1" type="ORF">V3I05_09355</name>
</gene>
<dbReference type="RefSeq" id="WP_343353419.1">
    <property type="nucleotide sequence ID" value="NZ_CP145316.1"/>
</dbReference>
<evidence type="ECO:0000313" key="1">
    <source>
        <dbReference type="EMBL" id="XAM17882.1"/>
    </source>
</evidence>
<dbReference type="GO" id="GO:0032259">
    <property type="term" value="P:methylation"/>
    <property type="evidence" value="ECO:0007669"/>
    <property type="project" value="UniProtKB-KW"/>
</dbReference>
<dbReference type="EMBL" id="CP145316">
    <property type="protein sequence ID" value="XAM17882.1"/>
    <property type="molecule type" value="Genomic_DNA"/>
</dbReference>
<dbReference type="InterPro" id="IPR027612">
    <property type="entry name" value="Put_MTase_LIC12133"/>
</dbReference>